<accession>A0A0A0L4X8</accession>
<evidence type="ECO:0000256" key="1">
    <source>
        <dbReference type="ARBA" id="ARBA00022679"/>
    </source>
</evidence>
<protein>
    <recommendedName>
        <fullName evidence="4">Acetyltransferase</fullName>
    </recommendedName>
</protein>
<reference evidence="2 3" key="3">
    <citation type="journal article" date="2010" name="BMC Genomics">
        <title>Transcriptome sequencing and comparative analysis of cucumber flowers with different sex types.</title>
        <authorList>
            <person name="Guo S."/>
            <person name="Zheng Y."/>
            <person name="Joung J.G."/>
            <person name="Liu S."/>
            <person name="Zhang Z."/>
            <person name="Crasta O.R."/>
            <person name="Sobral B.W."/>
            <person name="Xu Y."/>
            <person name="Huang S."/>
            <person name="Fei Z."/>
        </authorList>
    </citation>
    <scope>NUCLEOTIDE SEQUENCE [LARGE SCALE GENOMIC DNA]</scope>
    <source>
        <strain evidence="3">cv. 9930</strain>
    </source>
</reference>
<reference evidence="2 3" key="2">
    <citation type="journal article" date="2009" name="PLoS ONE">
        <title>An integrated genetic and cytogenetic map of the cucumber genome.</title>
        <authorList>
            <person name="Ren Y."/>
            <person name="Zhang Z."/>
            <person name="Liu J."/>
            <person name="Staub J.E."/>
            <person name="Han Y."/>
            <person name="Cheng Z."/>
            <person name="Li X."/>
            <person name="Lu J."/>
            <person name="Miao H."/>
            <person name="Kang H."/>
            <person name="Xie B."/>
            <person name="Gu X."/>
            <person name="Wang X."/>
            <person name="Du Y."/>
            <person name="Jin W."/>
            <person name="Huang S."/>
        </authorList>
    </citation>
    <scope>NUCLEOTIDE SEQUENCE [LARGE SCALE GENOMIC DNA]</scope>
    <source>
        <strain evidence="3">cv. 9930</strain>
    </source>
</reference>
<dbReference type="InterPro" id="IPR051283">
    <property type="entry name" value="Sec_Metabolite_Acyltrans"/>
</dbReference>
<keyword evidence="1" id="KW-0808">Transferase</keyword>
<dbReference type="PANTHER" id="PTHR31896:SF12">
    <property type="entry name" value="HXXXD-TYPE ACYL-TRANSFERASE FAMILY PROTEIN"/>
    <property type="match status" value="1"/>
</dbReference>
<dbReference type="EMBL" id="CM002925">
    <property type="protein sequence ID" value="KGN55216.1"/>
    <property type="molecule type" value="Genomic_DNA"/>
</dbReference>
<organism evidence="2 3">
    <name type="scientific">Cucumis sativus</name>
    <name type="common">Cucumber</name>
    <dbReference type="NCBI Taxonomy" id="3659"/>
    <lineage>
        <taxon>Eukaryota</taxon>
        <taxon>Viridiplantae</taxon>
        <taxon>Streptophyta</taxon>
        <taxon>Embryophyta</taxon>
        <taxon>Tracheophyta</taxon>
        <taxon>Spermatophyta</taxon>
        <taxon>Magnoliopsida</taxon>
        <taxon>eudicotyledons</taxon>
        <taxon>Gunneridae</taxon>
        <taxon>Pentapetalae</taxon>
        <taxon>rosids</taxon>
        <taxon>fabids</taxon>
        <taxon>Cucurbitales</taxon>
        <taxon>Cucurbitaceae</taxon>
        <taxon>Benincaseae</taxon>
        <taxon>Cucumis</taxon>
    </lineage>
</organism>
<dbReference type="Pfam" id="PF02458">
    <property type="entry name" value="Transferase"/>
    <property type="match status" value="1"/>
</dbReference>
<dbReference type="InterPro" id="IPR023213">
    <property type="entry name" value="CAT-like_dom_sf"/>
</dbReference>
<dbReference type="eggNOG" id="ENOG502QT1Q">
    <property type="taxonomic scope" value="Eukaryota"/>
</dbReference>
<dbReference type="STRING" id="3659.A0A0A0L4X8"/>
<keyword evidence="3" id="KW-1185">Reference proteome</keyword>
<gene>
    <name evidence="2" type="ORF">Csa_4G641505</name>
</gene>
<evidence type="ECO:0000313" key="3">
    <source>
        <dbReference type="Proteomes" id="UP000029981"/>
    </source>
</evidence>
<dbReference type="GO" id="GO:0016740">
    <property type="term" value="F:transferase activity"/>
    <property type="evidence" value="ECO:0007669"/>
    <property type="project" value="UniProtKB-KW"/>
</dbReference>
<dbReference type="Proteomes" id="UP000029981">
    <property type="component" value="Chromosome 4"/>
</dbReference>
<evidence type="ECO:0000313" key="2">
    <source>
        <dbReference type="EMBL" id="KGN55216.1"/>
    </source>
</evidence>
<dbReference type="AlphaFoldDB" id="A0A0A0L4X8"/>
<reference evidence="2 3" key="1">
    <citation type="journal article" date="2009" name="Nat. Genet.">
        <title>The genome of the cucumber, Cucumis sativus L.</title>
        <authorList>
            <person name="Huang S."/>
            <person name="Li R."/>
            <person name="Zhang Z."/>
            <person name="Li L."/>
            <person name="Gu X."/>
            <person name="Fan W."/>
            <person name="Lucas W.J."/>
            <person name="Wang X."/>
            <person name="Xie B."/>
            <person name="Ni P."/>
            <person name="Ren Y."/>
            <person name="Zhu H."/>
            <person name="Li J."/>
            <person name="Lin K."/>
            <person name="Jin W."/>
            <person name="Fei Z."/>
            <person name="Li G."/>
            <person name="Staub J."/>
            <person name="Kilian A."/>
            <person name="van der Vossen E.A."/>
            <person name="Wu Y."/>
            <person name="Guo J."/>
            <person name="He J."/>
            <person name="Jia Z."/>
            <person name="Ren Y."/>
            <person name="Tian G."/>
            <person name="Lu Y."/>
            <person name="Ruan J."/>
            <person name="Qian W."/>
            <person name="Wang M."/>
            <person name="Huang Q."/>
            <person name="Li B."/>
            <person name="Xuan Z."/>
            <person name="Cao J."/>
            <person name="Asan"/>
            <person name="Wu Z."/>
            <person name="Zhang J."/>
            <person name="Cai Q."/>
            <person name="Bai Y."/>
            <person name="Zhao B."/>
            <person name="Han Y."/>
            <person name="Li Y."/>
            <person name="Li X."/>
            <person name="Wang S."/>
            <person name="Shi Q."/>
            <person name="Liu S."/>
            <person name="Cho W.K."/>
            <person name="Kim J.Y."/>
            <person name="Xu Y."/>
            <person name="Heller-Uszynska K."/>
            <person name="Miao H."/>
            <person name="Cheng Z."/>
            <person name="Zhang S."/>
            <person name="Wu J."/>
            <person name="Yang Y."/>
            <person name="Kang H."/>
            <person name="Li M."/>
            <person name="Liang H."/>
            <person name="Ren X."/>
            <person name="Shi Z."/>
            <person name="Wen M."/>
            <person name="Jian M."/>
            <person name="Yang H."/>
            <person name="Zhang G."/>
            <person name="Yang Z."/>
            <person name="Chen R."/>
            <person name="Liu S."/>
            <person name="Li J."/>
            <person name="Ma L."/>
            <person name="Liu H."/>
            <person name="Zhou Y."/>
            <person name="Zhao J."/>
            <person name="Fang X."/>
            <person name="Li G."/>
            <person name="Fang L."/>
            <person name="Li Y."/>
            <person name="Liu D."/>
            <person name="Zheng H."/>
            <person name="Zhang Y."/>
            <person name="Qin N."/>
            <person name="Li Z."/>
            <person name="Yang G."/>
            <person name="Yang S."/>
            <person name="Bolund L."/>
            <person name="Kristiansen K."/>
            <person name="Zheng H."/>
            <person name="Li S."/>
            <person name="Zhang X."/>
            <person name="Yang H."/>
            <person name="Wang J."/>
            <person name="Sun R."/>
            <person name="Zhang B."/>
            <person name="Jiang S."/>
            <person name="Wang J."/>
            <person name="Du Y."/>
            <person name="Li S."/>
        </authorList>
    </citation>
    <scope>NUCLEOTIDE SEQUENCE [LARGE SCALE GENOMIC DNA]</scope>
    <source>
        <strain evidence="3">cv. 9930</strain>
    </source>
</reference>
<evidence type="ECO:0008006" key="4">
    <source>
        <dbReference type="Google" id="ProtNLM"/>
    </source>
</evidence>
<reference evidence="2 3" key="4">
    <citation type="journal article" date="2011" name="BMC Genomics">
        <title>RNA-Seq improves annotation of protein-coding genes in the cucumber genome.</title>
        <authorList>
            <person name="Li Z."/>
            <person name="Zhang Z."/>
            <person name="Yan P."/>
            <person name="Huang S."/>
            <person name="Fei Z."/>
            <person name="Lin K."/>
        </authorList>
    </citation>
    <scope>NUCLEOTIDE SEQUENCE [LARGE SCALE GENOMIC DNA]</scope>
    <source>
        <strain evidence="3">cv. 9930</strain>
    </source>
</reference>
<proteinExistence type="predicted"/>
<name>A0A0A0L4X8_CUCSA</name>
<dbReference type="PANTHER" id="PTHR31896">
    <property type="entry name" value="FAMILY REGULATORY PROTEIN, PUTATIVE (AFU_ORTHOLOGUE AFUA_3G14730)-RELATED"/>
    <property type="match status" value="1"/>
</dbReference>
<dbReference type="Gene3D" id="3.30.559.10">
    <property type="entry name" value="Chloramphenicol acetyltransferase-like domain"/>
    <property type="match status" value="1"/>
</dbReference>
<sequence length="129" mass="14159">MVPLLHRLKNSLSTALFHFYPLSGRLATATNNGVYVDCVNSPGAKFIHAALDITVSDILSPLQPFIQSLFDLNKAVNYDGHTLPLLSIQVTELLDGVFIACSFNHSLGDGTSFWNFLGGNRLYIDKFEG</sequence>
<dbReference type="Gramene" id="KGN55216">
    <property type="protein sequence ID" value="KGN55216"/>
    <property type="gene ID" value="Csa_4G641505"/>
</dbReference>
<dbReference type="OMA" id="CNDAREE"/>